<dbReference type="PROSITE" id="PS00622">
    <property type="entry name" value="HTH_LUXR_1"/>
    <property type="match status" value="1"/>
</dbReference>
<dbReference type="GO" id="GO:0006355">
    <property type="term" value="P:regulation of DNA-templated transcription"/>
    <property type="evidence" value="ECO:0007669"/>
    <property type="project" value="InterPro"/>
</dbReference>
<keyword evidence="1" id="KW-0238">DNA-binding</keyword>
<dbReference type="PROSITE" id="PS50110">
    <property type="entry name" value="RESPONSE_REGULATORY"/>
    <property type="match status" value="1"/>
</dbReference>
<keyword evidence="2" id="KW-0597">Phosphoprotein</keyword>
<dbReference type="Proteomes" id="UP000198693">
    <property type="component" value="Unassembled WGS sequence"/>
</dbReference>
<dbReference type="PRINTS" id="PR00038">
    <property type="entry name" value="HTHLUXR"/>
</dbReference>
<evidence type="ECO:0000259" key="4">
    <source>
        <dbReference type="PROSITE" id="PS50110"/>
    </source>
</evidence>
<feature type="modified residue" description="4-aspartylphosphate" evidence="2">
    <location>
        <position position="55"/>
    </location>
</feature>
<dbReference type="SUPFAM" id="SSF46894">
    <property type="entry name" value="C-terminal effector domain of the bipartite response regulators"/>
    <property type="match status" value="1"/>
</dbReference>
<dbReference type="InterPro" id="IPR011006">
    <property type="entry name" value="CheY-like_superfamily"/>
</dbReference>
<dbReference type="Gene3D" id="3.40.50.2300">
    <property type="match status" value="1"/>
</dbReference>
<dbReference type="Pfam" id="PF00196">
    <property type="entry name" value="GerE"/>
    <property type="match status" value="1"/>
</dbReference>
<keyword evidence="6" id="KW-1185">Reference proteome</keyword>
<organism evidence="5 6">
    <name type="scientific">Halomonas korlensis</name>
    <dbReference type="NCBI Taxonomy" id="463301"/>
    <lineage>
        <taxon>Bacteria</taxon>
        <taxon>Pseudomonadati</taxon>
        <taxon>Pseudomonadota</taxon>
        <taxon>Gammaproteobacteria</taxon>
        <taxon>Oceanospirillales</taxon>
        <taxon>Halomonadaceae</taxon>
        <taxon>Halomonas</taxon>
    </lineage>
</organism>
<dbReference type="GO" id="GO:0000160">
    <property type="term" value="P:phosphorelay signal transduction system"/>
    <property type="evidence" value="ECO:0007669"/>
    <property type="project" value="InterPro"/>
</dbReference>
<accession>A0A1I7G983</accession>
<protein>
    <submittedName>
        <fullName evidence="5">Two component transcriptional regulator, LuxR family</fullName>
    </submittedName>
</protein>
<dbReference type="PANTHER" id="PTHR45566">
    <property type="entry name" value="HTH-TYPE TRANSCRIPTIONAL REGULATOR YHJB-RELATED"/>
    <property type="match status" value="1"/>
</dbReference>
<evidence type="ECO:0000256" key="1">
    <source>
        <dbReference type="ARBA" id="ARBA00023125"/>
    </source>
</evidence>
<feature type="domain" description="Response regulatory" evidence="4">
    <location>
        <begin position="3"/>
        <end position="120"/>
    </location>
</feature>
<dbReference type="PROSITE" id="PS50043">
    <property type="entry name" value="HTH_LUXR_2"/>
    <property type="match status" value="1"/>
</dbReference>
<dbReference type="Pfam" id="PF00072">
    <property type="entry name" value="Response_reg"/>
    <property type="match status" value="1"/>
</dbReference>
<reference evidence="6" key="1">
    <citation type="submission" date="2016-10" db="EMBL/GenBank/DDBJ databases">
        <authorList>
            <person name="Varghese N."/>
            <person name="Submissions S."/>
        </authorList>
    </citation>
    <scope>NUCLEOTIDE SEQUENCE [LARGE SCALE GENOMIC DNA]</scope>
    <source>
        <strain evidence="6">CGMCC 1.6981</strain>
    </source>
</reference>
<dbReference type="GO" id="GO:0003677">
    <property type="term" value="F:DNA binding"/>
    <property type="evidence" value="ECO:0007669"/>
    <property type="project" value="UniProtKB-KW"/>
</dbReference>
<evidence type="ECO:0000256" key="2">
    <source>
        <dbReference type="PROSITE-ProRule" id="PRU00169"/>
    </source>
</evidence>
<dbReference type="STRING" id="463301.SAMN04487955_102366"/>
<evidence type="ECO:0000259" key="3">
    <source>
        <dbReference type="PROSITE" id="PS50043"/>
    </source>
</evidence>
<feature type="domain" description="HTH luxR-type" evidence="3">
    <location>
        <begin position="146"/>
        <end position="211"/>
    </location>
</feature>
<proteinExistence type="predicted"/>
<dbReference type="EMBL" id="FPBP01000002">
    <property type="protein sequence ID" value="SFU45010.1"/>
    <property type="molecule type" value="Genomic_DNA"/>
</dbReference>
<dbReference type="SMART" id="SM00448">
    <property type="entry name" value="REC"/>
    <property type="match status" value="1"/>
</dbReference>
<dbReference type="RefSeq" id="WP_089793338.1">
    <property type="nucleotide sequence ID" value="NZ_FPBP01000002.1"/>
</dbReference>
<evidence type="ECO:0000313" key="5">
    <source>
        <dbReference type="EMBL" id="SFU45010.1"/>
    </source>
</evidence>
<dbReference type="InterPro" id="IPR001789">
    <property type="entry name" value="Sig_transdc_resp-reg_receiver"/>
</dbReference>
<dbReference type="OrthoDB" id="9814495at2"/>
<sequence length="226" mass="24119">MHTLMIADDHPLFRDAIAAVIDAGLPGSQLLQADSLAGALRQAEGCEALDLLLLDLGLPDAEGLSGLQALREALPWLPVAIVSAEQERHTVLEAIDLGAVGYIPKSTPREALLAALAGILEGRIYLPPDIMRRPPVTRRAPPPAELSPHLATLTAKQLEVLARLSRGASNKLIARELDIAETTVKTHVSAILRKLGVTSRVQAILVADQADLATRLAQHRQDRLGA</sequence>
<dbReference type="AlphaFoldDB" id="A0A1I7G983"/>
<dbReference type="SUPFAM" id="SSF52172">
    <property type="entry name" value="CheY-like"/>
    <property type="match status" value="1"/>
</dbReference>
<gene>
    <name evidence="5" type="ORF">SAMN04487955_102366</name>
</gene>
<dbReference type="InterPro" id="IPR016032">
    <property type="entry name" value="Sig_transdc_resp-reg_C-effctor"/>
</dbReference>
<dbReference type="CDD" id="cd06170">
    <property type="entry name" value="LuxR_C_like"/>
    <property type="match status" value="1"/>
</dbReference>
<dbReference type="SMART" id="SM00421">
    <property type="entry name" value="HTH_LUXR"/>
    <property type="match status" value="1"/>
</dbReference>
<dbReference type="InterPro" id="IPR000792">
    <property type="entry name" value="Tscrpt_reg_LuxR_C"/>
</dbReference>
<name>A0A1I7G983_9GAMM</name>
<dbReference type="PANTHER" id="PTHR45566:SF1">
    <property type="entry name" value="HTH-TYPE TRANSCRIPTIONAL REGULATOR YHJB-RELATED"/>
    <property type="match status" value="1"/>
</dbReference>
<evidence type="ECO:0000313" key="6">
    <source>
        <dbReference type="Proteomes" id="UP000198693"/>
    </source>
</evidence>
<dbReference type="InterPro" id="IPR051015">
    <property type="entry name" value="EvgA-like"/>
</dbReference>